<dbReference type="EMBL" id="CAVLEF010000281">
    <property type="protein sequence ID" value="CAK1556067.1"/>
    <property type="molecule type" value="Genomic_DNA"/>
</dbReference>
<evidence type="ECO:0000313" key="2">
    <source>
        <dbReference type="Proteomes" id="UP001497472"/>
    </source>
</evidence>
<reference evidence="1 2" key="1">
    <citation type="submission" date="2023-11" db="EMBL/GenBank/DDBJ databases">
        <authorList>
            <person name="Okamura Y."/>
        </authorList>
    </citation>
    <scope>NUCLEOTIDE SEQUENCE [LARGE SCALE GENOMIC DNA]</scope>
</reference>
<accession>A0AAV1K2U2</accession>
<organism evidence="1 2">
    <name type="scientific">Leptosia nina</name>
    <dbReference type="NCBI Taxonomy" id="320188"/>
    <lineage>
        <taxon>Eukaryota</taxon>
        <taxon>Metazoa</taxon>
        <taxon>Ecdysozoa</taxon>
        <taxon>Arthropoda</taxon>
        <taxon>Hexapoda</taxon>
        <taxon>Insecta</taxon>
        <taxon>Pterygota</taxon>
        <taxon>Neoptera</taxon>
        <taxon>Endopterygota</taxon>
        <taxon>Lepidoptera</taxon>
        <taxon>Glossata</taxon>
        <taxon>Ditrysia</taxon>
        <taxon>Papilionoidea</taxon>
        <taxon>Pieridae</taxon>
        <taxon>Pierinae</taxon>
        <taxon>Leptosia</taxon>
    </lineage>
</organism>
<comment type="caution">
    <text evidence="1">The sequence shown here is derived from an EMBL/GenBank/DDBJ whole genome shotgun (WGS) entry which is preliminary data.</text>
</comment>
<gene>
    <name evidence="1" type="ORF">LNINA_LOCUS14839</name>
</gene>
<dbReference type="Proteomes" id="UP001497472">
    <property type="component" value="Unassembled WGS sequence"/>
</dbReference>
<name>A0AAV1K2U2_9NEOP</name>
<evidence type="ECO:0000313" key="1">
    <source>
        <dbReference type="EMBL" id="CAK1556067.1"/>
    </source>
</evidence>
<protein>
    <submittedName>
        <fullName evidence="1">Uncharacterized protein</fullName>
    </submittedName>
</protein>
<proteinExistence type="predicted"/>
<dbReference type="AlphaFoldDB" id="A0AAV1K2U2"/>
<sequence>MSTQLSSTSVDADAVLRAEGLELVSASFQRRVSTSAFGVWLFNGKETRRTRFTGYSASSPRNSKSSLLLAVVGDKKSTMQPALPKNEDETL</sequence>
<keyword evidence="2" id="KW-1185">Reference proteome</keyword>